<dbReference type="InterPro" id="IPR000150">
    <property type="entry name" value="Cof"/>
</dbReference>
<dbReference type="InterPro" id="IPR023214">
    <property type="entry name" value="HAD_sf"/>
</dbReference>
<dbReference type="Gene3D" id="3.30.1240.10">
    <property type="match status" value="1"/>
</dbReference>
<dbReference type="PANTHER" id="PTHR10000">
    <property type="entry name" value="PHOSPHOSERINE PHOSPHATASE"/>
    <property type="match status" value="1"/>
</dbReference>
<sequence>MIKLVITDMDGTLLDDNHMINEEFWEVFDKLKEKGVLFASASGRQYYNLVKNLKQIEDDVYFVAENGTYVVHRGEELFLNALPAEDAGKLIVKARKVEEADIVLCGKRAAYVESRNPQFIQEVEKYYEVYEVVEDLLKVEDDILKVTLCDFTGAEENSHPHFTEYEIKYKVTVSGRIWLDIVNKDANKGVAVEKLQEMLGIKPEETMAFGDYLNDVEMLEDAYYSYAMENAHPELKKKARYTAKSNNENGVVEKIKEMIL</sequence>
<evidence type="ECO:0000313" key="1">
    <source>
        <dbReference type="EMBL" id="GLI56678.1"/>
    </source>
</evidence>
<dbReference type="InterPro" id="IPR036412">
    <property type="entry name" value="HAD-like_sf"/>
</dbReference>
<dbReference type="SUPFAM" id="SSF56784">
    <property type="entry name" value="HAD-like"/>
    <property type="match status" value="1"/>
</dbReference>
<gene>
    <name evidence="1" type="ORF">PM10SUCC1_21920</name>
</gene>
<dbReference type="Pfam" id="PF08282">
    <property type="entry name" value="Hydrolase_3"/>
    <property type="match status" value="1"/>
</dbReference>
<dbReference type="RefSeq" id="WP_281835972.1">
    <property type="nucleotide sequence ID" value="NZ_BSDY01000009.1"/>
</dbReference>
<dbReference type="NCBIfam" id="TIGR00099">
    <property type="entry name" value="Cof-subfamily"/>
    <property type="match status" value="1"/>
</dbReference>
<dbReference type="SFLD" id="SFLDS00003">
    <property type="entry name" value="Haloacid_Dehalogenase"/>
    <property type="match status" value="1"/>
</dbReference>
<name>A0A9W6GKA0_9FUSO</name>
<dbReference type="GO" id="GO:0000287">
    <property type="term" value="F:magnesium ion binding"/>
    <property type="evidence" value="ECO:0007669"/>
    <property type="project" value="TreeGrafter"/>
</dbReference>
<protein>
    <submittedName>
        <fullName evidence="1">Haloacid dehalogenase</fullName>
    </submittedName>
</protein>
<dbReference type="SFLD" id="SFLDG01140">
    <property type="entry name" value="C2.B:_Phosphomannomutase_and_P"/>
    <property type="match status" value="1"/>
</dbReference>
<dbReference type="CDD" id="cd07518">
    <property type="entry name" value="HAD_YbiV-Like"/>
    <property type="match status" value="1"/>
</dbReference>
<evidence type="ECO:0000313" key="2">
    <source>
        <dbReference type="Proteomes" id="UP001144471"/>
    </source>
</evidence>
<comment type="caution">
    <text evidence="1">The sequence shown here is derived from an EMBL/GenBank/DDBJ whole genome shotgun (WGS) entry which is preliminary data.</text>
</comment>
<dbReference type="Proteomes" id="UP001144471">
    <property type="component" value="Unassembled WGS sequence"/>
</dbReference>
<dbReference type="Gene3D" id="3.40.50.1000">
    <property type="entry name" value="HAD superfamily/HAD-like"/>
    <property type="match status" value="1"/>
</dbReference>
<dbReference type="NCBIfam" id="TIGR01484">
    <property type="entry name" value="HAD-SF-IIB"/>
    <property type="match status" value="1"/>
</dbReference>
<proteinExistence type="predicted"/>
<keyword evidence="2" id="KW-1185">Reference proteome</keyword>
<dbReference type="GO" id="GO:0016791">
    <property type="term" value="F:phosphatase activity"/>
    <property type="evidence" value="ECO:0007669"/>
    <property type="project" value="UniProtKB-ARBA"/>
</dbReference>
<dbReference type="EMBL" id="BSDY01000009">
    <property type="protein sequence ID" value="GLI56678.1"/>
    <property type="molecule type" value="Genomic_DNA"/>
</dbReference>
<dbReference type="GO" id="GO:0005829">
    <property type="term" value="C:cytosol"/>
    <property type="evidence" value="ECO:0007669"/>
    <property type="project" value="TreeGrafter"/>
</dbReference>
<accession>A0A9W6GKA0</accession>
<organism evidence="1 2">
    <name type="scientific">Propionigenium maris DSM 9537</name>
    <dbReference type="NCBI Taxonomy" id="1123000"/>
    <lineage>
        <taxon>Bacteria</taxon>
        <taxon>Fusobacteriati</taxon>
        <taxon>Fusobacteriota</taxon>
        <taxon>Fusobacteriia</taxon>
        <taxon>Fusobacteriales</taxon>
        <taxon>Fusobacteriaceae</taxon>
        <taxon>Propionigenium</taxon>
    </lineage>
</organism>
<dbReference type="SFLD" id="SFLDG01144">
    <property type="entry name" value="C2.B.4:_PGP_Like"/>
    <property type="match status" value="1"/>
</dbReference>
<dbReference type="PANTHER" id="PTHR10000:SF8">
    <property type="entry name" value="HAD SUPERFAMILY HYDROLASE-LIKE, TYPE 3"/>
    <property type="match status" value="1"/>
</dbReference>
<reference evidence="1" key="1">
    <citation type="submission" date="2022-12" db="EMBL/GenBank/DDBJ databases">
        <title>Reference genome sequencing for broad-spectrum identification of bacterial and archaeal isolates by mass spectrometry.</title>
        <authorList>
            <person name="Sekiguchi Y."/>
            <person name="Tourlousse D.M."/>
        </authorList>
    </citation>
    <scope>NUCLEOTIDE SEQUENCE</scope>
    <source>
        <strain evidence="1">10succ1</strain>
    </source>
</reference>
<dbReference type="AlphaFoldDB" id="A0A9W6GKA0"/>
<dbReference type="InterPro" id="IPR006379">
    <property type="entry name" value="HAD-SF_hydro_IIB"/>
</dbReference>